<organism evidence="2 3">
    <name type="scientific">Rodentibacter genomosp. 2</name>
    <dbReference type="NCBI Taxonomy" id="1908266"/>
    <lineage>
        <taxon>Bacteria</taxon>
        <taxon>Pseudomonadati</taxon>
        <taxon>Pseudomonadota</taxon>
        <taxon>Gammaproteobacteria</taxon>
        <taxon>Pasteurellales</taxon>
        <taxon>Pasteurellaceae</taxon>
        <taxon>Rodentibacter</taxon>
    </lineage>
</organism>
<dbReference type="InterPro" id="IPR001680">
    <property type="entry name" value="WD40_rpt"/>
</dbReference>
<dbReference type="PROSITE" id="PS50082">
    <property type="entry name" value="WD_REPEATS_2"/>
    <property type="match status" value="1"/>
</dbReference>
<dbReference type="Pfam" id="PF00400">
    <property type="entry name" value="WD40"/>
    <property type="match status" value="1"/>
</dbReference>
<proteinExistence type="predicted"/>
<keyword evidence="1" id="KW-0853">WD repeat</keyword>
<name>A0A1V3JSN3_9PAST</name>
<sequence>MKNLFFLVLFIVLGWGGYYVYENRHDVFSSTKGVRNLSISSDGRYVVSAHYGKKLVLWDIEKRTKTVLADRVNTNSPYFIPNSHDFLWQDKHNVVHIQNVEGQEIAHFKHYKVERHLMSEDRTLYISADQTGEIYKGYGDDMTPIYTDTPTRRHYNFSLSDKYFLTASSGRGEREDGSVVKMNPIADPIQPSVYKRSSYNGVVLWDRNTLKPAAELFGFGGRSDALFSPDGKWIIGGGENKRDYMWSVDNLNYRLPLASINGFYNEETKTRETGGNRPIPEGVLLATPHTVAYAFVTDTEFIQLTQTGMKDGTGNEYMNLYTVGEPWIKAYVNIGFYPAISTNAFEKSNSVDSAPKANILVTGQAVHGGINVYRYHPDKMELEKIWVAY</sequence>
<dbReference type="InterPro" id="IPR015943">
    <property type="entry name" value="WD40/YVTN_repeat-like_dom_sf"/>
</dbReference>
<dbReference type="SUPFAM" id="SSF101908">
    <property type="entry name" value="Putative isomerase YbhE"/>
    <property type="match status" value="1"/>
</dbReference>
<dbReference type="STRING" id="1908266.BKK55_00600"/>
<dbReference type="OrthoDB" id="6137492at2"/>
<feature type="repeat" description="WD" evidence="1">
    <location>
        <begin position="27"/>
        <end position="68"/>
    </location>
</feature>
<gene>
    <name evidence="2" type="ORF">BKK55_00600</name>
</gene>
<accession>A0A1V3JSN3</accession>
<comment type="caution">
    <text evidence="2">The sequence shown here is derived from an EMBL/GenBank/DDBJ whole genome shotgun (WGS) entry which is preliminary data.</text>
</comment>
<evidence type="ECO:0000313" key="2">
    <source>
        <dbReference type="EMBL" id="OOF59430.1"/>
    </source>
</evidence>
<dbReference type="Proteomes" id="UP000188541">
    <property type="component" value="Unassembled WGS sequence"/>
</dbReference>
<dbReference type="Gene3D" id="2.130.10.10">
    <property type="entry name" value="YVTN repeat-like/Quinoprotein amine dehydrogenase"/>
    <property type="match status" value="1"/>
</dbReference>
<protein>
    <submittedName>
        <fullName evidence="2">Uncharacterized protein</fullName>
    </submittedName>
</protein>
<dbReference type="RefSeq" id="WP_077550135.1">
    <property type="nucleotide sequence ID" value="NZ_MLHO01000003.1"/>
</dbReference>
<evidence type="ECO:0000313" key="3">
    <source>
        <dbReference type="Proteomes" id="UP000188541"/>
    </source>
</evidence>
<dbReference type="AlphaFoldDB" id="A0A1V3JSN3"/>
<dbReference type="EMBL" id="MLHO01000003">
    <property type="protein sequence ID" value="OOF59430.1"/>
    <property type="molecule type" value="Genomic_DNA"/>
</dbReference>
<evidence type="ECO:0000256" key="1">
    <source>
        <dbReference type="PROSITE-ProRule" id="PRU00221"/>
    </source>
</evidence>
<reference evidence="2 3" key="1">
    <citation type="submission" date="2016-10" db="EMBL/GenBank/DDBJ databases">
        <title>Rodentibacter gen. nov. and new species.</title>
        <authorList>
            <person name="Christensen H."/>
        </authorList>
    </citation>
    <scope>NUCLEOTIDE SEQUENCE [LARGE SCALE GENOMIC DNA]</scope>
    <source>
        <strain evidence="2 3">1996246016</strain>
    </source>
</reference>
<keyword evidence="3" id="KW-1185">Reference proteome</keyword>